<comment type="caution">
    <text evidence="1">The sequence shown here is derived from an EMBL/GenBank/DDBJ whole genome shotgun (WGS) entry which is preliminary data.</text>
</comment>
<sequence>MLKNMQPLSCLFARYEAYVTKDTAPLSPLSSFNNNKVSQYSSCSYSIQCGDFMHKNNIQGYPEIGYTTRMLPLT</sequence>
<accession>A0A4Z2FNF1</accession>
<proteinExistence type="predicted"/>
<name>A0A4Z2FNF1_9TELE</name>
<evidence type="ECO:0000313" key="2">
    <source>
        <dbReference type="Proteomes" id="UP000314294"/>
    </source>
</evidence>
<protein>
    <submittedName>
        <fullName evidence="1">Uncharacterized protein</fullName>
    </submittedName>
</protein>
<reference evidence="1 2" key="1">
    <citation type="submission" date="2019-03" db="EMBL/GenBank/DDBJ databases">
        <title>First draft genome of Liparis tanakae, snailfish: a comprehensive survey of snailfish specific genes.</title>
        <authorList>
            <person name="Kim W."/>
            <person name="Song I."/>
            <person name="Jeong J.-H."/>
            <person name="Kim D."/>
            <person name="Kim S."/>
            <person name="Ryu S."/>
            <person name="Song J.Y."/>
            <person name="Lee S.K."/>
        </authorList>
    </citation>
    <scope>NUCLEOTIDE SEQUENCE [LARGE SCALE GENOMIC DNA]</scope>
    <source>
        <tissue evidence="1">Muscle</tissue>
    </source>
</reference>
<gene>
    <name evidence="1" type="ORF">EYF80_047142</name>
</gene>
<keyword evidence="2" id="KW-1185">Reference proteome</keyword>
<dbReference type="Proteomes" id="UP000314294">
    <property type="component" value="Unassembled WGS sequence"/>
</dbReference>
<dbReference type="AlphaFoldDB" id="A0A4Z2FNF1"/>
<organism evidence="1 2">
    <name type="scientific">Liparis tanakae</name>
    <name type="common">Tanaka's snailfish</name>
    <dbReference type="NCBI Taxonomy" id="230148"/>
    <lineage>
        <taxon>Eukaryota</taxon>
        <taxon>Metazoa</taxon>
        <taxon>Chordata</taxon>
        <taxon>Craniata</taxon>
        <taxon>Vertebrata</taxon>
        <taxon>Euteleostomi</taxon>
        <taxon>Actinopterygii</taxon>
        <taxon>Neopterygii</taxon>
        <taxon>Teleostei</taxon>
        <taxon>Neoteleostei</taxon>
        <taxon>Acanthomorphata</taxon>
        <taxon>Eupercaria</taxon>
        <taxon>Perciformes</taxon>
        <taxon>Cottioidei</taxon>
        <taxon>Cottales</taxon>
        <taxon>Liparidae</taxon>
        <taxon>Liparis</taxon>
    </lineage>
</organism>
<evidence type="ECO:0000313" key="1">
    <source>
        <dbReference type="EMBL" id="TNN42678.1"/>
    </source>
</evidence>
<dbReference type="EMBL" id="SRLO01001020">
    <property type="protein sequence ID" value="TNN42678.1"/>
    <property type="molecule type" value="Genomic_DNA"/>
</dbReference>